<dbReference type="Pfam" id="PF00293">
    <property type="entry name" value="NUDIX"/>
    <property type="match status" value="1"/>
</dbReference>
<dbReference type="STRING" id="406100.SAMN04488052_11366"/>
<organism evidence="4 5">
    <name type="scientific">Aquisalimonas asiatica</name>
    <dbReference type="NCBI Taxonomy" id="406100"/>
    <lineage>
        <taxon>Bacteria</taxon>
        <taxon>Pseudomonadati</taxon>
        <taxon>Pseudomonadota</taxon>
        <taxon>Gammaproteobacteria</taxon>
        <taxon>Chromatiales</taxon>
        <taxon>Ectothiorhodospiraceae</taxon>
        <taxon>Aquisalimonas</taxon>
    </lineage>
</organism>
<dbReference type="PANTHER" id="PTHR11839:SF12">
    <property type="entry name" value="ADP COMPOUNDS HYDROLASE NUDE"/>
    <property type="match status" value="1"/>
</dbReference>
<evidence type="ECO:0000313" key="4">
    <source>
        <dbReference type="EMBL" id="SEP16230.1"/>
    </source>
</evidence>
<evidence type="ECO:0000259" key="3">
    <source>
        <dbReference type="PROSITE" id="PS51462"/>
    </source>
</evidence>
<dbReference type="PROSITE" id="PS51462">
    <property type="entry name" value="NUDIX"/>
    <property type="match status" value="1"/>
</dbReference>
<dbReference type="InterPro" id="IPR020084">
    <property type="entry name" value="NUDIX_hydrolase_CS"/>
</dbReference>
<dbReference type="GO" id="GO:0005829">
    <property type="term" value="C:cytosol"/>
    <property type="evidence" value="ECO:0007669"/>
    <property type="project" value="TreeGrafter"/>
</dbReference>
<dbReference type="SUPFAM" id="SSF55811">
    <property type="entry name" value="Nudix"/>
    <property type="match status" value="1"/>
</dbReference>
<dbReference type="InterPro" id="IPR000086">
    <property type="entry name" value="NUDIX_hydrolase_dom"/>
</dbReference>
<sequence>MADKPEILETRTVAQSQLFRVEAVDLRFSNGTEVTFERMRGSGRVGAVIIVPVASDGTLKLIREYGVGTERYELGLPKGRVEPGEDMLAAANREIMEEIGYAAERLTPLRALSLAPGYFGHRTQVVLAEGLYPDPAPGDEPEPLEVVDWPLADLEALVFEDEFSEGRSIAALYLARDFLRRRDEGGGTPP</sequence>
<keyword evidence="5" id="KW-1185">Reference proteome</keyword>
<keyword evidence="2" id="KW-0378">Hydrolase</keyword>
<dbReference type="EMBL" id="FOEG01000013">
    <property type="protein sequence ID" value="SEP16230.1"/>
    <property type="molecule type" value="Genomic_DNA"/>
</dbReference>
<dbReference type="InterPro" id="IPR015797">
    <property type="entry name" value="NUDIX_hydrolase-like_dom_sf"/>
</dbReference>
<accession>A0A1H8VLP2</accession>
<evidence type="ECO:0000256" key="2">
    <source>
        <dbReference type="ARBA" id="ARBA00022801"/>
    </source>
</evidence>
<dbReference type="Proteomes" id="UP000199657">
    <property type="component" value="Unassembled WGS sequence"/>
</dbReference>
<dbReference type="GO" id="GO:0019144">
    <property type="term" value="F:ADP-sugar diphosphatase activity"/>
    <property type="evidence" value="ECO:0007669"/>
    <property type="project" value="TreeGrafter"/>
</dbReference>
<evidence type="ECO:0000256" key="1">
    <source>
        <dbReference type="ARBA" id="ARBA00001946"/>
    </source>
</evidence>
<dbReference type="GO" id="GO:0019693">
    <property type="term" value="P:ribose phosphate metabolic process"/>
    <property type="evidence" value="ECO:0007669"/>
    <property type="project" value="TreeGrafter"/>
</dbReference>
<dbReference type="PANTHER" id="PTHR11839">
    <property type="entry name" value="UDP/ADP-SUGAR PYROPHOSPHATASE"/>
    <property type="match status" value="1"/>
</dbReference>
<dbReference type="RefSeq" id="WP_091646246.1">
    <property type="nucleotide sequence ID" value="NZ_FOEG01000013.1"/>
</dbReference>
<dbReference type="FunFam" id="3.90.79.10:FF:000006">
    <property type="entry name" value="ADP compounds hydrolase NudE"/>
    <property type="match status" value="1"/>
</dbReference>
<dbReference type="CDD" id="cd24156">
    <property type="entry name" value="NUDIX_ADPRase_NudE"/>
    <property type="match status" value="1"/>
</dbReference>
<gene>
    <name evidence="4" type="ORF">SAMN04488052_11366</name>
</gene>
<dbReference type="NCBIfam" id="NF008736">
    <property type="entry name" value="PRK11762.1"/>
    <property type="match status" value="1"/>
</dbReference>
<dbReference type="AlphaFoldDB" id="A0A1H8VLP2"/>
<feature type="domain" description="Nudix hydrolase" evidence="3">
    <location>
        <begin position="43"/>
        <end position="173"/>
    </location>
</feature>
<evidence type="ECO:0000313" key="5">
    <source>
        <dbReference type="Proteomes" id="UP000199657"/>
    </source>
</evidence>
<protein>
    <submittedName>
        <fullName evidence="4">ADP-ribose diphosphatase</fullName>
    </submittedName>
</protein>
<dbReference type="OrthoDB" id="9806150at2"/>
<dbReference type="GO" id="GO:0006753">
    <property type="term" value="P:nucleoside phosphate metabolic process"/>
    <property type="evidence" value="ECO:0007669"/>
    <property type="project" value="TreeGrafter"/>
</dbReference>
<proteinExistence type="predicted"/>
<dbReference type="PROSITE" id="PS00893">
    <property type="entry name" value="NUDIX_BOX"/>
    <property type="match status" value="1"/>
</dbReference>
<name>A0A1H8VLP2_9GAMM</name>
<dbReference type="Gene3D" id="3.90.79.10">
    <property type="entry name" value="Nucleoside Triphosphate Pyrophosphohydrolase"/>
    <property type="match status" value="1"/>
</dbReference>
<comment type="cofactor">
    <cofactor evidence="1">
        <name>Mg(2+)</name>
        <dbReference type="ChEBI" id="CHEBI:18420"/>
    </cofactor>
</comment>
<reference evidence="4 5" key="1">
    <citation type="submission" date="2016-10" db="EMBL/GenBank/DDBJ databases">
        <authorList>
            <person name="de Groot N.N."/>
        </authorList>
    </citation>
    <scope>NUCLEOTIDE SEQUENCE [LARGE SCALE GENOMIC DNA]</scope>
    <source>
        <strain evidence="4 5">CGMCC 1.6291</strain>
    </source>
</reference>